<comment type="caution">
    <text evidence="1">The sequence shown here is derived from an EMBL/GenBank/DDBJ whole genome shotgun (WGS) entry which is preliminary data.</text>
</comment>
<dbReference type="EMBL" id="JASAOG010000003">
    <property type="protein sequence ID" value="KAK0069371.1"/>
    <property type="molecule type" value="Genomic_DNA"/>
</dbReference>
<feature type="non-terminal residue" evidence="1">
    <location>
        <position position="1"/>
    </location>
</feature>
<evidence type="ECO:0000313" key="2">
    <source>
        <dbReference type="Proteomes" id="UP001233172"/>
    </source>
</evidence>
<reference evidence="1" key="1">
    <citation type="journal article" date="2023" name="PLoS Negl. Trop. Dis.">
        <title>A genome sequence for Biomphalaria pfeifferi, the major vector snail for the human-infecting parasite Schistosoma mansoni.</title>
        <authorList>
            <person name="Bu L."/>
            <person name="Lu L."/>
            <person name="Laidemitt M.R."/>
            <person name="Zhang S.M."/>
            <person name="Mutuku M."/>
            <person name="Mkoji G."/>
            <person name="Steinauer M."/>
            <person name="Loker E.S."/>
        </authorList>
    </citation>
    <scope>NUCLEOTIDE SEQUENCE</scope>
    <source>
        <strain evidence="1">KasaAsao</strain>
    </source>
</reference>
<dbReference type="AlphaFoldDB" id="A0AAD8CAH0"/>
<proteinExistence type="predicted"/>
<reference evidence="1" key="2">
    <citation type="submission" date="2023-04" db="EMBL/GenBank/DDBJ databases">
        <authorList>
            <person name="Bu L."/>
            <person name="Lu L."/>
            <person name="Laidemitt M.R."/>
            <person name="Zhang S.M."/>
            <person name="Mutuku M."/>
            <person name="Mkoji G."/>
            <person name="Steinauer M."/>
            <person name="Loker E.S."/>
        </authorList>
    </citation>
    <scope>NUCLEOTIDE SEQUENCE</scope>
    <source>
        <strain evidence="1">KasaAsao</strain>
        <tissue evidence="1">Whole Snail</tissue>
    </source>
</reference>
<gene>
    <name evidence="1" type="ORF">Bpfe_001553</name>
</gene>
<dbReference type="Proteomes" id="UP001233172">
    <property type="component" value="Unassembled WGS sequence"/>
</dbReference>
<sequence>SFTPFVPVMGHEMQNKLTQNTNAIDCETFQRFVNFDNVLYCILERCALCPQSSNIRGFGGAYKFIQHTSRKKMKQLNVE</sequence>
<accession>A0AAD8CAH0</accession>
<evidence type="ECO:0000313" key="1">
    <source>
        <dbReference type="EMBL" id="KAK0069371.1"/>
    </source>
</evidence>
<name>A0AAD8CAH0_BIOPF</name>
<protein>
    <submittedName>
        <fullName evidence="1">Uncharacterized protein</fullName>
    </submittedName>
</protein>
<keyword evidence="2" id="KW-1185">Reference proteome</keyword>
<organism evidence="1 2">
    <name type="scientific">Biomphalaria pfeifferi</name>
    <name type="common">Bloodfluke planorb</name>
    <name type="synonym">Freshwater snail</name>
    <dbReference type="NCBI Taxonomy" id="112525"/>
    <lineage>
        <taxon>Eukaryota</taxon>
        <taxon>Metazoa</taxon>
        <taxon>Spiralia</taxon>
        <taxon>Lophotrochozoa</taxon>
        <taxon>Mollusca</taxon>
        <taxon>Gastropoda</taxon>
        <taxon>Heterobranchia</taxon>
        <taxon>Euthyneura</taxon>
        <taxon>Panpulmonata</taxon>
        <taxon>Hygrophila</taxon>
        <taxon>Lymnaeoidea</taxon>
        <taxon>Planorbidae</taxon>
        <taxon>Biomphalaria</taxon>
    </lineage>
</organism>